<gene>
    <name evidence="3" type="ORF">BU16DRAFT_560402</name>
</gene>
<keyword evidence="2" id="KW-0472">Membrane</keyword>
<keyword evidence="4" id="KW-1185">Reference proteome</keyword>
<evidence type="ECO:0000256" key="1">
    <source>
        <dbReference type="SAM" id="MobiDB-lite"/>
    </source>
</evidence>
<protein>
    <submittedName>
        <fullName evidence="3">Uncharacterized protein</fullName>
    </submittedName>
</protein>
<evidence type="ECO:0000313" key="4">
    <source>
        <dbReference type="Proteomes" id="UP000799750"/>
    </source>
</evidence>
<dbReference type="OrthoDB" id="3764847at2759"/>
<sequence length="284" mass="32910">MDARSARFKEMKPQLRPSSTIKSVVLSVPHVPKCSNHSMNNINQLHSTDMLPKSGLSTKAHWSRIFLELEETTEFEETTPITSWPSPTTRASNTTRASQRARASRTPPWVTLLDRGLLLAALAKKRLELELLRSETQYRSTVDPKPPEEPICPIIIMTLLAAYVLGDLGAVIFIIVLFHVPILICGLCACLIRLLRPKQQVSHDNVDRENDMEQEEEKNSAKAWRLSTEHWERRLQWEAAWYWIERQPDYYANHFVAWDRNPTGTNTVIWEELVRLWRECDELE</sequence>
<name>A0A6A6QXZ3_9PEZI</name>
<proteinExistence type="predicted"/>
<accession>A0A6A6QXZ3</accession>
<dbReference type="AlphaFoldDB" id="A0A6A6QXZ3"/>
<feature type="compositionally biased region" description="Low complexity" evidence="1">
    <location>
        <begin position="78"/>
        <end position="101"/>
    </location>
</feature>
<feature type="transmembrane region" description="Helical" evidence="2">
    <location>
        <begin position="172"/>
        <end position="195"/>
    </location>
</feature>
<reference evidence="3" key="1">
    <citation type="journal article" date="2020" name="Stud. Mycol.">
        <title>101 Dothideomycetes genomes: a test case for predicting lifestyles and emergence of pathogens.</title>
        <authorList>
            <person name="Haridas S."/>
            <person name="Albert R."/>
            <person name="Binder M."/>
            <person name="Bloem J."/>
            <person name="Labutti K."/>
            <person name="Salamov A."/>
            <person name="Andreopoulos B."/>
            <person name="Baker S."/>
            <person name="Barry K."/>
            <person name="Bills G."/>
            <person name="Bluhm B."/>
            <person name="Cannon C."/>
            <person name="Castanera R."/>
            <person name="Culley D."/>
            <person name="Daum C."/>
            <person name="Ezra D."/>
            <person name="Gonzalez J."/>
            <person name="Henrissat B."/>
            <person name="Kuo A."/>
            <person name="Liang C."/>
            <person name="Lipzen A."/>
            <person name="Lutzoni F."/>
            <person name="Magnuson J."/>
            <person name="Mondo S."/>
            <person name="Nolan M."/>
            <person name="Ohm R."/>
            <person name="Pangilinan J."/>
            <person name="Park H.-J."/>
            <person name="Ramirez L."/>
            <person name="Alfaro M."/>
            <person name="Sun H."/>
            <person name="Tritt A."/>
            <person name="Yoshinaga Y."/>
            <person name="Zwiers L.-H."/>
            <person name="Turgeon B."/>
            <person name="Goodwin S."/>
            <person name="Spatafora J."/>
            <person name="Crous P."/>
            <person name="Grigoriev I."/>
        </authorList>
    </citation>
    <scope>NUCLEOTIDE SEQUENCE</scope>
    <source>
        <strain evidence="3">CBS 269.34</strain>
    </source>
</reference>
<evidence type="ECO:0000256" key="2">
    <source>
        <dbReference type="SAM" id="Phobius"/>
    </source>
</evidence>
<evidence type="ECO:0000313" key="3">
    <source>
        <dbReference type="EMBL" id="KAF2497089.1"/>
    </source>
</evidence>
<dbReference type="Proteomes" id="UP000799750">
    <property type="component" value="Unassembled WGS sequence"/>
</dbReference>
<keyword evidence="2" id="KW-0812">Transmembrane</keyword>
<organism evidence="3 4">
    <name type="scientific">Lophium mytilinum</name>
    <dbReference type="NCBI Taxonomy" id="390894"/>
    <lineage>
        <taxon>Eukaryota</taxon>
        <taxon>Fungi</taxon>
        <taxon>Dikarya</taxon>
        <taxon>Ascomycota</taxon>
        <taxon>Pezizomycotina</taxon>
        <taxon>Dothideomycetes</taxon>
        <taxon>Pleosporomycetidae</taxon>
        <taxon>Mytilinidiales</taxon>
        <taxon>Mytilinidiaceae</taxon>
        <taxon>Lophium</taxon>
    </lineage>
</organism>
<dbReference type="EMBL" id="MU004187">
    <property type="protein sequence ID" value="KAF2497089.1"/>
    <property type="molecule type" value="Genomic_DNA"/>
</dbReference>
<feature type="region of interest" description="Disordered" evidence="1">
    <location>
        <begin position="77"/>
        <end position="101"/>
    </location>
</feature>
<keyword evidence="2" id="KW-1133">Transmembrane helix</keyword>